<dbReference type="GO" id="GO:0016020">
    <property type="term" value="C:membrane"/>
    <property type="evidence" value="ECO:0007669"/>
    <property type="project" value="InterPro"/>
</dbReference>
<dbReference type="InterPro" id="IPR042855">
    <property type="entry name" value="V_SNARE_CC"/>
</dbReference>
<dbReference type="PANTHER" id="PTHR45806:SF1">
    <property type="entry name" value="SYNAPTOBREVIN HOMOLOG YKT6"/>
    <property type="match status" value="1"/>
</dbReference>
<keyword evidence="2" id="KW-0488">Methylation</keyword>
<evidence type="ECO:0000256" key="5">
    <source>
        <dbReference type="ARBA" id="ARBA00023288"/>
    </source>
</evidence>
<sequence>MKIIALSIVKANSQGGDPWILGTASDVKDFGYFQRATVKEMILFVSRLVGGRTPEGNKSTLQHEEYLVHAYNKQGLVGVVLADKDYPERAAYSVINKILDDYERRMGDSWALIHADCKESLPLLNDALRHYQDPMQADKIIKVQRQIDDVAEVAHKTINSLLDRGEKLEVLMDKSQDLSENSKIYLKNAKKLNRCCVIL</sequence>
<dbReference type="Proteomes" id="UP000054558">
    <property type="component" value="Unassembled WGS sequence"/>
</dbReference>
<comment type="similarity">
    <text evidence="1">Belongs to the synaptobrevin family.</text>
</comment>
<dbReference type="STRING" id="105231.A0A1Y1IH94"/>
<evidence type="ECO:0000256" key="6">
    <source>
        <dbReference type="ARBA" id="ARBA00023289"/>
    </source>
</evidence>
<keyword evidence="3" id="KW-0472">Membrane</keyword>
<evidence type="ECO:0000256" key="1">
    <source>
        <dbReference type="ARBA" id="ARBA00008025"/>
    </source>
</evidence>
<dbReference type="Gene3D" id="3.30.450.50">
    <property type="entry name" value="Longin domain"/>
    <property type="match status" value="1"/>
</dbReference>
<dbReference type="OrthoDB" id="27923at2759"/>
<dbReference type="Pfam" id="PF13774">
    <property type="entry name" value="Longin"/>
    <property type="match status" value="1"/>
</dbReference>
<dbReference type="SUPFAM" id="SSF58038">
    <property type="entry name" value="SNARE fusion complex"/>
    <property type="match status" value="1"/>
</dbReference>
<dbReference type="PROSITE" id="PS50859">
    <property type="entry name" value="LONGIN"/>
    <property type="match status" value="1"/>
</dbReference>
<dbReference type="GO" id="GO:0005484">
    <property type="term" value="F:SNAP receptor activity"/>
    <property type="evidence" value="ECO:0000318"/>
    <property type="project" value="GO_Central"/>
</dbReference>
<keyword evidence="12" id="KW-1185">Reference proteome</keyword>
<evidence type="ECO:0000259" key="10">
    <source>
        <dbReference type="PROSITE" id="PS50892"/>
    </source>
</evidence>
<dbReference type="CDD" id="cd14824">
    <property type="entry name" value="Longin"/>
    <property type="match status" value="1"/>
</dbReference>
<evidence type="ECO:0000256" key="4">
    <source>
        <dbReference type="ARBA" id="ARBA00023139"/>
    </source>
</evidence>
<dbReference type="PROSITE" id="PS50892">
    <property type="entry name" value="V_SNARE"/>
    <property type="match status" value="1"/>
</dbReference>
<comment type="subcellular location">
    <subcellularLocation>
        <location evidence="7">Endomembrane system</location>
        <topology evidence="7">Lipid-anchor</topology>
        <orientation evidence="7">Cytoplasmic side</orientation>
    </subcellularLocation>
</comment>
<feature type="domain" description="Longin" evidence="9">
    <location>
        <begin position="7"/>
        <end position="107"/>
    </location>
</feature>
<dbReference type="InterPro" id="IPR001388">
    <property type="entry name" value="Synaptobrevin-like"/>
</dbReference>
<dbReference type="PANTHER" id="PTHR45806">
    <property type="entry name" value="SYNAPTOBREVIN HOMOLOG YKT6"/>
    <property type="match status" value="1"/>
</dbReference>
<dbReference type="EMBL" id="DF237348">
    <property type="protein sequence ID" value="GAQ88087.1"/>
    <property type="molecule type" value="Genomic_DNA"/>
</dbReference>
<organism evidence="11 12">
    <name type="scientific">Klebsormidium nitens</name>
    <name type="common">Green alga</name>
    <name type="synonym">Ulothrix nitens</name>
    <dbReference type="NCBI Taxonomy" id="105231"/>
    <lineage>
        <taxon>Eukaryota</taxon>
        <taxon>Viridiplantae</taxon>
        <taxon>Streptophyta</taxon>
        <taxon>Klebsormidiophyceae</taxon>
        <taxon>Klebsormidiales</taxon>
        <taxon>Klebsormidiaceae</taxon>
        <taxon>Klebsormidium</taxon>
    </lineage>
</organism>
<accession>A0A1Y1IH94</accession>
<keyword evidence="5" id="KW-0449">Lipoprotein</keyword>
<evidence type="ECO:0000259" key="9">
    <source>
        <dbReference type="PROSITE" id="PS50859"/>
    </source>
</evidence>
<dbReference type="InterPro" id="IPR011012">
    <property type="entry name" value="Longin-like_dom_sf"/>
</dbReference>
<dbReference type="OMA" id="EQXVLDE"/>
<dbReference type="AlphaFoldDB" id="A0A1Y1IH94"/>
<dbReference type="GO" id="GO:0006888">
    <property type="term" value="P:endoplasmic reticulum to Golgi vesicle-mediated transport"/>
    <property type="evidence" value="ECO:0000318"/>
    <property type="project" value="GO_Central"/>
</dbReference>
<evidence type="ECO:0000256" key="3">
    <source>
        <dbReference type="ARBA" id="ARBA00023136"/>
    </source>
</evidence>
<keyword evidence="4" id="KW-0564">Palmitate</keyword>
<keyword evidence="6" id="KW-0636">Prenylation</keyword>
<gene>
    <name evidence="11" type="ORF">KFL_003990040</name>
</gene>
<dbReference type="SUPFAM" id="SSF64356">
    <property type="entry name" value="SNARE-like"/>
    <property type="match status" value="1"/>
</dbReference>
<dbReference type="Pfam" id="PF00957">
    <property type="entry name" value="Synaptobrevin"/>
    <property type="match status" value="1"/>
</dbReference>
<feature type="domain" description="V-SNARE coiled-coil homology" evidence="10">
    <location>
        <begin position="139"/>
        <end position="199"/>
    </location>
</feature>
<protein>
    <submittedName>
        <fullName evidence="11">Vesicle-associated membrane protein</fullName>
    </submittedName>
</protein>
<dbReference type="SMART" id="SM01270">
    <property type="entry name" value="Longin"/>
    <property type="match status" value="1"/>
</dbReference>
<evidence type="ECO:0000256" key="2">
    <source>
        <dbReference type="ARBA" id="ARBA00022481"/>
    </source>
</evidence>
<dbReference type="GO" id="GO:0005794">
    <property type="term" value="C:Golgi apparatus"/>
    <property type="evidence" value="ECO:0000318"/>
    <property type="project" value="GO_Central"/>
</dbReference>
<dbReference type="InterPro" id="IPR010908">
    <property type="entry name" value="Longin_dom"/>
</dbReference>
<dbReference type="PRINTS" id="PR00219">
    <property type="entry name" value="SYNAPTOBREVN"/>
</dbReference>
<keyword evidence="8" id="KW-0175">Coiled coil</keyword>
<evidence type="ECO:0000313" key="11">
    <source>
        <dbReference type="EMBL" id="GAQ88087.1"/>
    </source>
</evidence>
<evidence type="ECO:0000256" key="7">
    <source>
        <dbReference type="ARBA" id="ARBA00046278"/>
    </source>
</evidence>
<reference evidence="11 12" key="1">
    <citation type="journal article" date="2014" name="Nat. Commun.">
        <title>Klebsormidium flaccidum genome reveals primary factors for plant terrestrial adaptation.</title>
        <authorList>
            <person name="Hori K."/>
            <person name="Maruyama F."/>
            <person name="Fujisawa T."/>
            <person name="Togashi T."/>
            <person name="Yamamoto N."/>
            <person name="Seo M."/>
            <person name="Sato S."/>
            <person name="Yamada T."/>
            <person name="Mori H."/>
            <person name="Tajima N."/>
            <person name="Moriyama T."/>
            <person name="Ikeuchi M."/>
            <person name="Watanabe M."/>
            <person name="Wada H."/>
            <person name="Kobayashi K."/>
            <person name="Saito M."/>
            <person name="Masuda T."/>
            <person name="Sasaki-Sekimoto Y."/>
            <person name="Mashiguchi K."/>
            <person name="Awai K."/>
            <person name="Shimojima M."/>
            <person name="Masuda S."/>
            <person name="Iwai M."/>
            <person name="Nobusawa T."/>
            <person name="Narise T."/>
            <person name="Kondo S."/>
            <person name="Saito H."/>
            <person name="Sato R."/>
            <person name="Murakawa M."/>
            <person name="Ihara Y."/>
            <person name="Oshima-Yamada Y."/>
            <person name="Ohtaka K."/>
            <person name="Satoh M."/>
            <person name="Sonobe K."/>
            <person name="Ishii M."/>
            <person name="Ohtani R."/>
            <person name="Kanamori-Sato M."/>
            <person name="Honoki R."/>
            <person name="Miyazaki D."/>
            <person name="Mochizuki H."/>
            <person name="Umetsu J."/>
            <person name="Higashi K."/>
            <person name="Shibata D."/>
            <person name="Kamiya Y."/>
            <person name="Sato N."/>
            <person name="Nakamura Y."/>
            <person name="Tabata S."/>
            <person name="Ida S."/>
            <person name="Kurokawa K."/>
            <person name="Ohta H."/>
        </authorList>
    </citation>
    <scope>NUCLEOTIDE SEQUENCE [LARGE SCALE GENOMIC DNA]</scope>
    <source>
        <strain evidence="11 12">NIES-2285</strain>
    </source>
</reference>
<proteinExistence type="inferred from homology"/>
<dbReference type="Gene3D" id="1.20.5.110">
    <property type="match status" value="1"/>
</dbReference>
<name>A0A1Y1IH94_KLENI</name>
<evidence type="ECO:0000313" key="12">
    <source>
        <dbReference type="Proteomes" id="UP000054558"/>
    </source>
</evidence>
<evidence type="ECO:0000256" key="8">
    <source>
        <dbReference type="PROSITE-ProRule" id="PRU00290"/>
    </source>
</evidence>